<dbReference type="SUPFAM" id="SSF55811">
    <property type="entry name" value="Nudix"/>
    <property type="match status" value="1"/>
</dbReference>
<name>A0ABW1NRM0_9ACTN</name>
<keyword evidence="3 4" id="KW-0378">Hydrolase</keyword>
<comment type="cofactor">
    <cofactor evidence="1">
        <name>Mg(2+)</name>
        <dbReference type="ChEBI" id="CHEBI:18420"/>
    </cofactor>
</comment>
<accession>A0ABW1NRM0</accession>
<dbReference type="Gene3D" id="3.90.79.10">
    <property type="entry name" value="Nucleoside Triphosphate Pyrophosphohydrolase"/>
    <property type="match status" value="1"/>
</dbReference>
<dbReference type="InterPro" id="IPR020476">
    <property type="entry name" value="Nudix_hydrolase"/>
</dbReference>
<dbReference type="PROSITE" id="PS51462">
    <property type="entry name" value="NUDIX"/>
    <property type="match status" value="1"/>
</dbReference>
<dbReference type="PROSITE" id="PS00893">
    <property type="entry name" value="NUDIX_BOX"/>
    <property type="match status" value="1"/>
</dbReference>
<dbReference type="EMBL" id="JBHSRF010000055">
    <property type="protein sequence ID" value="MFC6085087.1"/>
    <property type="molecule type" value="Genomic_DNA"/>
</dbReference>
<dbReference type="CDD" id="cd04699">
    <property type="entry name" value="NUDIX_MutT_Nudt1"/>
    <property type="match status" value="1"/>
</dbReference>
<evidence type="ECO:0000256" key="1">
    <source>
        <dbReference type="ARBA" id="ARBA00001946"/>
    </source>
</evidence>
<evidence type="ECO:0000313" key="6">
    <source>
        <dbReference type="EMBL" id="MFC6085087.1"/>
    </source>
</evidence>
<dbReference type="PANTHER" id="PTHR43046:SF16">
    <property type="entry name" value="ADP-RIBOSE PYROPHOSPHATASE YJHB-RELATED"/>
    <property type="match status" value="1"/>
</dbReference>
<reference evidence="7" key="1">
    <citation type="journal article" date="2019" name="Int. J. Syst. Evol. Microbiol.">
        <title>The Global Catalogue of Microorganisms (GCM) 10K type strain sequencing project: providing services to taxonomists for standard genome sequencing and annotation.</title>
        <authorList>
            <consortium name="The Broad Institute Genomics Platform"/>
            <consortium name="The Broad Institute Genome Sequencing Center for Infectious Disease"/>
            <person name="Wu L."/>
            <person name="Ma J."/>
        </authorList>
    </citation>
    <scope>NUCLEOTIDE SEQUENCE [LARGE SCALE GENOMIC DNA]</scope>
    <source>
        <strain evidence="7">JCM 30346</strain>
    </source>
</reference>
<dbReference type="RefSeq" id="WP_380758850.1">
    <property type="nucleotide sequence ID" value="NZ_JBHSRF010000055.1"/>
</dbReference>
<evidence type="ECO:0000313" key="7">
    <source>
        <dbReference type="Proteomes" id="UP001596137"/>
    </source>
</evidence>
<dbReference type="PANTHER" id="PTHR43046">
    <property type="entry name" value="GDP-MANNOSE MANNOSYL HYDROLASE"/>
    <property type="match status" value="1"/>
</dbReference>
<dbReference type="InterPro" id="IPR015797">
    <property type="entry name" value="NUDIX_hydrolase-like_dom_sf"/>
</dbReference>
<organism evidence="6 7">
    <name type="scientific">Sphaerisporangium aureirubrum</name>
    <dbReference type="NCBI Taxonomy" id="1544736"/>
    <lineage>
        <taxon>Bacteria</taxon>
        <taxon>Bacillati</taxon>
        <taxon>Actinomycetota</taxon>
        <taxon>Actinomycetes</taxon>
        <taxon>Streptosporangiales</taxon>
        <taxon>Streptosporangiaceae</taxon>
        <taxon>Sphaerisporangium</taxon>
    </lineage>
</organism>
<proteinExistence type="inferred from homology"/>
<evidence type="ECO:0000256" key="4">
    <source>
        <dbReference type="RuleBase" id="RU003476"/>
    </source>
</evidence>
<dbReference type="Proteomes" id="UP001596137">
    <property type="component" value="Unassembled WGS sequence"/>
</dbReference>
<evidence type="ECO:0000259" key="5">
    <source>
        <dbReference type="PROSITE" id="PS51462"/>
    </source>
</evidence>
<evidence type="ECO:0000256" key="3">
    <source>
        <dbReference type="ARBA" id="ARBA00022801"/>
    </source>
</evidence>
<sequence>MDGPDRLRADGMPEYLVERNLGYFEYQLPVSVKLVIDLGGRIPLLMNERDEWELPGGKLELGETPEVCVCREVFEELNLTVTVEGIIDTWVYEITRLRHTFIVSYGTTYTGDEQVRSSNEHKRLGLFDYADVPALPMPEPYKQSIQSWQKLLTEHRPGTSRTPPV</sequence>
<keyword evidence="7" id="KW-1185">Reference proteome</keyword>
<dbReference type="InterPro" id="IPR000086">
    <property type="entry name" value="NUDIX_hydrolase_dom"/>
</dbReference>
<evidence type="ECO:0000256" key="2">
    <source>
        <dbReference type="ARBA" id="ARBA00005582"/>
    </source>
</evidence>
<dbReference type="PRINTS" id="PR00502">
    <property type="entry name" value="NUDIXFAMILY"/>
</dbReference>
<comment type="similarity">
    <text evidence="2 4">Belongs to the Nudix hydrolase family.</text>
</comment>
<dbReference type="Pfam" id="PF00293">
    <property type="entry name" value="NUDIX"/>
    <property type="match status" value="1"/>
</dbReference>
<protein>
    <submittedName>
        <fullName evidence="6">NUDIX domain-containing protein</fullName>
    </submittedName>
</protein>
<comment type="caution">
    <text evidence="6">The sequence shown here is derived from an EMBL/GenBank/DDBJ whole genome shotgun (WGS) entry which is preliminary data.</text>
</comment>
<gene>
    <name evidence="6" type="ORF">ACFP1K_28260</name>
</gene>
<feature type="domain" description="Nudix hydrolase" evidence="5">
    <location>
        <begin position="25"/>
        <end position="151"/>
    </location>
</feature>
<dbReference type="InterPro" id="IPR020084">
    <property type="entry name" value="NUDIX_hydrolase_CS"/>
</dbReference>